<keyword evidence="1" id="KW-0175">Coiled coil</keyword>
<feature type="region of interest" description="Disordered" evidence="2">
    <location>
        <begin position="357"/>
        <end position="379"/>
    </location>
</feature>
<feature type="non-terminal residue" evidence="3">
    <location>
        <position position="499"/>
    </location>
</feature>
<organism evidence="3 4">
    <name type="scientific">Kipferlia bialata</name>
    <dbReference type="NCBI Taxonomy" id="797122"/>
    <lineage>
        <taxon>Eukaryota</taxon>
        <taxon>Metamonada</taxon>
        <taxon>Carpediemonas-like organisms</taxon>
        <taxon>Kipferlia</taxon>
    </lineage>
</organism>
<feature type="coiled-coil region" evidence="1">
    <location>
        <begin position="397"/>
        <end position="431"/>
    </location>
</feature>
<dbReference type="AlphaFoldDB" id="A0A9K3GMM6"/>
<keyword evidence="4" id="KW-1185">Reference proteome</keyword>
<feature type="region of interest" description="Disordered" evidence="2">
    <location>
        <begin position="23"/>
        <end position="50"/>
    </location>
</feature>
<dbReference type="Proteomes" id="UP000265618">
    <property type="component" value="Unassembled WGS sequence"/>
</dbReference>
<comment type="caution">
    <text evidence="3">The sequence shown here is derived from an EMBL/GenBank/DDBJ whole genome shotgun (WGS) entry which is preliminary data.</text>
</comment>
<feature type="compositionally biased region" description="Basic and acidic residues" evidence="2">
    <location>
        <begin position="32"/>
        <end position="49"/>
    </location>
</feature>
<accession>A0A9K3GMM6</accession>
<feature type="coiled-coil region" evidence="1">
    <location>
        <begin position="325"/>
        <end position="352"/>
    </location>
</feature>
<evidence type="ECO:0000256" key="2">
    <source>
        <dbReference type="SAM" id="MobiDB-lite"/>
    </source>
</evidence>
<sequence length="499" mass="55359">ISLLESTLRHSGSEQETALAQANGALTQSRAETQRERAAREGAEREREQLQQALEHAEATVATLRAHQESYAAEGESASGEVSKLTERLDIMAQSLRTAEATNNHLFSENTSQAERISELEAEVRDGCEREREREVEVALQGGDKAETDRLLGQWDEVGMLLGVSTPADTLSAINTLLSEAEHIRNQGVLGGEGAEGGAEAGVIANLRSRVSLLVDERDSLAECLSMARQDMTQMTQGEVEDEEMALASQMIEDYRARVAEYEQALEAACQNLSASLPQTQTQTQTVPKERQSQIGSAPRPPKHKRTAEAEGEGEREETVSVAKYNSLAKERDRAEQELFKAVAEVDELKAMLTAMDEGAGQRDRRGGQGAEAEGKQAQAPTYKVMTLRDNPALHRLREMRAAKAEVDKEVAQLKDELRERERAYLAMQASMQHTPMVGGASVNMACPPSQLSRDVSREKRVNQKLRQQVQEREDLLNRFRVQTKKQITKYRTHIEKLT</sequence>
<gene>
    <name evidence="3" type="ORF">KIPB_010852</name>
</gene>
<proteinExistence type="predicted"/>
<feature type="region of interest" description="Disordered" evidence="2">
    <location>
        <begin position="279"/>
        <end position="319"/>
    </location>
</feature>
<name>A0A9K3GMM6_9EUKA</name>
<feature type="non-terminal residue" evidence="3">
    <location>
        <position position="1"/>
    </location>
</feature>
<protein>
    <submittedName>
        <fullName evidence="3">Uncharacterized protein</fullName>
    </submittedName>
</protein>
<evidence type="ECO:0000313" key="4">
    <source>
        <dbReference type="Proteomes" id="UP000265618"/>
    </source>
</evidence>
<feature type="coiled-coil region" evidence="1">
    <location>
        <begin position="245"/>
        <end position="272"/>
    </location>
</feature>
<evidence type="ECO:0000256" key="1">
    <source>
        <dbReference type="SAM" id="Coils"/>
    </source>
</evidence>
<evidence type="ECO:0000313" key="3">
    <source>
        <dbReference type="EMBL" id="GIQ88572.1"/>
    </source>
</evidence>
<reference evidence="3 4" key="1">
    <citation type="journal article" date="2018" name="PLoS ONE">
        <title>The draft genome of Kipferlia bialata reveals reductive genome evolution in fornicate parasites.</title>
        <authorList>
            <person name="Tanifuji G."/>
            <person name="Takabayashi S."/>
            <person name="Kume K."/>
            <person name="Takagi M."/>
            <person name="Nakayama T."/>
            <person name="Kamikawa R."/>
            <person name="Inagaki Y."/>
            <person name="Hashimoto T."/>
        </authorList>
    </citation>
    <scope>NUCLEOTIDE SEQUENCE [LARGE SCALE GENOMIC DNA]</scope>
    <source>
        <strain evidence="3">NY0173</strain>
    </source>
</reference>
<dbReference type="EMBL" id="BDIP01004190">
    <property type="protein sequence ID" value="GIQ88572.1"/>
    <property type="molecule type" value="Genomic_DNA"/>
</dbReference>